<dbReference type="OrthoDB" id="1716893at2759"/>
<comment type="caution">
    <text evidence="1">The sequence shown here is derived from an EMBL/GenBank/DDBJ whole genome shotgun (WGS) entry which is preliminary data.</text>
</comment>
<dbReference type="PANTHER" id="PTHR34996">
    <property type="entry name" value="OS06G0327400 PROTEIN"/>
    <property type="match status" value="1"/>
</dbReference>
<reference evidence="1" key="1">
    <citation type="journal article" date="2023" name="Plant J.">
        <title>The genome of the king protea, Protea cynaroides.</title>
        <authorList>
            <person name="Chang J."/>
            <person name="Duong T.A."/>
            <person name="Schoeman C."/>
            <person name="Ma X."/>
            <person name="Roodt D."/>
            <person name="Barker N."/>
            <person name="Li Z."/>
            <person name="Van de Peer Y."/>
            <person name="Mizrachi E."/>
        </authorList>
    </citation>
    <scope>NUCLEOTIDE SEQUENCE</scope>
    <source>
        <tissue evidence="1">Young leaves</tissue>
    </source>
</reference>
<protein>
    <submittedName>
        <fullName evidence="1">Uncharacterized protein</fullName>
    </submittedName>
</protein>
<dbReference type="PANTHER" id="PTHR34996:SF3">
    <property type="entry name" value="OS06G0327400 PROTEIN"/>
    <property type="match status" value="1"/>
</dbReference>
<dbReference type="AlphaFoldDB" id="A0A9Q0K682"/>
<sequence>MGLSQQSCIKVGRKWNRPRGFRLSPRRFSVYRLRVKFLYLVRLLRRWKSSYGQAIESLKKGIGRCSSSNRSCKGMTTMEERSFDQADCRLKTYRRSNSFYSEAIADCLEFIKRSSVSVNDNSVVRR</sequence>
<keyword evidence="2" id="KW-1185">Reference proteome</keyword>
<organism evidence="1 2">
    <name type="scientific">Protea cynaroides</name>
    <dbReference type="NCBI Taxonomy" id="273540"/>
    <lineage>
        <taxon>Eukaryota</taxon>
        <taxon>Viridiplantae</taxon>
        <taxon>Streptophyta</taxon>
        <taxon>Embryophyta</taxon>
        <taxon>Tracheophyta</taxon>
        <taxon>Spermatophyta</taxon>
        <taxon>Magnoliopsida</taxon>
        <taxon>Proteales</taxon>
        <taxon>Proteaceae</taxon>
        <taxon>Protea</taxon>
    </lineage>
</organism>
<evidence type="ECO:0000313" key="1">
    <source>
        <dbReference type="EMBL" id="KAJ4963620.1"/>
    </source>
</evidence>
<name>A0A9Q0K682_9MAGN</name>
<dbReference type="Proteomes" id="UP001141806">
    <property type="component" value="Unassembled WGS sequence"/>
</dbReference>
<accession>A0A9Q0K682</accession>
<gene>
    <name evidence="1" type="ORF">NE237_023559</name>
</gene>
<evidence type="ECO:0000313" key="2">
    <source>
        <dbReference type="Proteomes" id="UP001141806"/>
    </source>
</evidence>
<dbReference type="EMBL" id="JAMYWD010000008">
    <property type="protein sequence ID" value="KAJ4963620.1"/>
    <property type="molecule type" value="Genomic_DNA"/>
</dbReference>
<proteinExistence type="predicted"/>